<dbReference type="InterPro" id="IPR048715">
    <property type="entry name" value="CggR_N"/>
</dbReference>
<dbReference type="Gene3D" id="3.40.50.1360">
    <property type="match status" value="1"/>
</dbReference>
<dbReference type="InterPro" id="IPR036390">
    <property type="entry name" value="WH_DNA-bd_sf"/>
</dbReference>
<gene>
    <name evidence="7" type="ORF">EDC18_102204</name>
</gene>
<evidence type="ECO:0000256" key="2">
    <source>
        <dbReference type="ARBA" id="ARBA00023015"/>
    </source>
</evidence>
<accession>A0A4R3MRZ0</accession>
<keyword evidence="2" id="KW-0805">Transcription regulation</keyword>
<dbReference type="PANTHER" id="PTHR34294">
    <property type="entry name" value="TRANSCRIPTIONAL REGULATOR-RELATED"/>
    <property type="match status" value="1"/>
</dbReference>
<dbReference type="PANTHER" id="PTHR34294:SF5">
    <property type="entry name" value="CENTRAL GLYCOLYTIC GENES REGULATOR"/>
    <property type="match status" value="1"/>
</dbReference>
<keyword evidence="3" id="KW-0238">DNA-binding</keyword>
<evidence type="ECO:0000259" key="5">
    <source>
        <dbReference type="Pfam" id="PF04198"/>
    </source>
</evidence>
<evidence type="ECO:0000256" key="1">
    <source>
        <dbReference type="ARBA" id="ARBA00010466"/>
    </source>
</evidence>
<comment type="caution">
    <text evidence="7">The sequence shown here is derived from an EMBL/GenBank/DDBJ whole genome shotgun (WGS) entry which is preliminary data.</text>
</comment>
<dbReference type="InterPro" id="IPR051054">
    <property type="entry name" value="SorC_transcr_regulators"/>
</dbReference>
<dbReference type="Proteomes" id="UP000294902">
    <property type="component" value="Unassembled WGS sequence"/>
</dbReference>
<dbReference type="InterPro" id="IPR007324">
    <property type="entry name" value="Sugar-bd_dom_put"/>
</dbReference>
<keyword evidence="8" id="KW-1185">Reference proteome</keyword>
<dbReference type="AlphaFoldDB" id="A0A4R3MRZ0"/>
<dbReference type="Gene3D" id="1.10.10.10">
    <property type="entry name" value="Winged helix-like DNA-binding domain superfamily/Winged helix DNA-binding domain"/>
    <property type="match status" value="1"/>
</dbReference>
<dbReference type="Pfam" id="PF04198">
    <property type="entry name" value="Sugar-bind"/>
    <property type="match status" value="1"/>
</dbReference>
<dbReference type="SUPFAM" id="SSF100950">
    <property type="entry name" value="NagB/RpiA/CoA transferase-like"/>
    <property type="match status" value="1"/>
</dbReference>
<dbReference type="GO" id="GO:0003677">
    <property type="term" value="F:DNA binding"/>
    <property type="evidence" value="ECO:0007669"/>
    <property type="project" value="UniProtKB-KW"/>
</dbReference>
<keyword evidence="4" id="KW-0804">Transcription</keyword>
<organism evidence="7 8">
    <name type="scientific">Natranaerovirga pectinivora</name>
    <dbReference type="NCBI Taxonomy" id="682400"/>
    <lineage>
        <taxon>Bacteria</taxon>
        <taxon>Bacillati</taxon>
        <taxon>Bacillota</taxon>
        <taxon>Clostridia</taxon>
        <taxon>Lachnospirales</taxon>
        <taxon>Natranaerovirgaceae</taxon>
        <taxon>Natranaerovirga</taxon>
    </lineage>
</organism>
<name>A0A4R3MRZ0_9FIRM</name>
<feature type="domain" description="CggR N-terminal DNA binding" evidence="6">
    <location>
        <begin position="18"/>
        <end position="87"/>
    </location>
</feature>
<proteinExistence type="inferred from homology"/>
<evidence type="ECO:0000256" key="3">
    <source>
        <dbReference type="ARBA" id="ARBA00023125"/>
    </source>
</evidence>
<evidence type="ECO:0000256" key="4">
    <source>
        <dbReference type="ARBA" id="ARBA00023163"/>
    </source>
</evidence>
<reference evidence="7 8" key="1">
    <citation type="submission" date="2019-03" db="EMBL/GenBank/DDBJ databases">
        <title>Genomic Encyclopedia of Type Strains, Phase IV (KMG-IV): sequencing the most valuable type-strain genomes for metagenomic binning, comparative biology and taxonomic classification.</title>
        <authorList>
            <person name="Goeker M."/>
        </authorList>
    </citation>
    <scope>NUCLEOTIDE SEQUENCE [LARGE SCALE GENOMIC DNA]</scope>
    <source>
        <strain evidence="7 8">DSM 24629</strain>
    </source>
</reference>
<dbReference type="InterPro" id="IPR036388">
    <property type="entry name" value="WH-like_DNA-bd_sf"/>
</dbReference>
<comment type="similarity">
    <text evidence="1">Belongs to the SorC transcriptional regulatory family.</text>
</comment>
<dbReference type="Pfam" id="PF21715">
    <property type="entry name" value="CggR_N"/>
    <property type="match status" value="1"/>
</dbReference>
<dbReference type="EMBL" id="SMAL01000002">
    <property type="protein sequence ID" value="TCT16188.1"/>
    <property type="molecule type" value="Genomic_DNA"/>
</dbReference>
<dbReference type="GO" id="GO:0030246">
    <property type="term" value="F:carbohydrate binding"/>
    <property type="evidence" value="ECO:0007669"/>
    <property type="project" value="InterPro"/>
</dbReference>
<dbReference type="OrthoDB" id="9793820at2"/>
<evidence type="ECO:0000313" key="8">
    <source>
        <dbReference type="Proteomes" id="UP000294902"/>
    </source>
</evidence>
<evidence type="ECO:0000259" key="6">
    <source>
        <dbReference type="Pfam" id="PF21715"/>
    </source>
</evidence>
<protein>
    <submittedName>
        <fullName evidence="7">Central glycolytic genes regulator</fullName>
    </submittedName>
</protein>
<sequence length="347" mass="38497">MDKSLNCLNKIIPNEIQVLNRRYEVLKAIESSQPIGRRQLATTLNNTEKIIRNEVEFLKELDYIQVSTSGMTITEEGKNILAEVEMVIRNLRGLYSLEDIIKKILKCDKVVIVSGDIAHNISVRENIGKAAAKVLLNKIGNNSIIAVAGGSTVYHVVHSIKTNKKYPEVLVLPARGSLRNNVEYQANSLTAKLATKLEANYELLNIPDNLSRKSLESVRKEPDIQKTINKILKSNIILCGIGNANEMVVRRNLADTVIEFLNRKEAVAEALGYYLNKDGEIVYTSRSIGIKLEQMTKTAYPIAVAAGKSKAQAIIAFSKFINNGCFIMDEGAAKEIINLTDNNNLVL</sequence>
<dbReference type="SUPFAM" id="SSF46785">
    <property type="entry name" value="Winged helix' DNA-binding domain"/>
    <property type="match status" value="1"/>
</dbReference>
<dbReference type="InterPro" id="IPR037171">
    <property type="entry name" value="NagB/RpiA_transferase-like"/>
</dbReference>
<dbReference type="RefSeq" id="WP_132250394.1">
    <property type="nucleotide sequence ID" value="NZ_SMAL01000002.1"/>
</dbReference>
<evidence type="ECO:0000313" key="7">
    <source>
        <dbReference type="EMBL" id="TCT16188.1"/>
    </source>
</evidence>
<feature type="domain" description="Sugar-binding" evidence="5">
    <location>
        <begin position="92"/>
        <end position="338"/>
    </location>
</feature>